<keyword evidence="2" id="KW-1185">Reference proteome</keyword>
<organism evidence="1 2">
    <name type="scientific">Russula ochroleuca</name>
    <dbReference type="NCBI Taxonomy" id="152965"/>
    <lineage>
        <taxon>Eukaryota</taxon>
        <taxon>Fungi</taxon>
        <taxon>Dikarya</taxon>
        <taxon>Basidiomycota</taxon>
        <taxon>Agaricomycotina</taxon>
        <taxon>Agaricomycetes</taxon>
        <taxon>Russulales</taxon>
        <taxon>Russulaceae</taxon>
        <taxon>Russula</taxon>
    </lineage>
</organism>
<name>A0A9P5T8D6_9AGAM</name>
<protein>
    <submittedName>
        <fullName evidence="1">Uncharacterized protein</fullName>
    </submittedName>
</protein>
<dbReference type="EMBL" id="WHVB01000009">
    <property type="protein sequence ID" value="KAF8479596.1"/>
    <property type="molecule type" value="Genomic_DNA"/>
</dbReference>
<reference evidence="1" key="1">
    <citation type="submission" date="2019-10" db="EMBL/GenBank/DDBJ databases">
        <authorList>
            <consortium name="DOE Joint Genome Institute"/>
            <person name="Kuo A."/>
            <person name="Miyauchi S."/>
            <person name="Kiss E."/>
            <person name="Drula E."/>
            <person name="Kohler A."/>
            <person name="Sanchez-Garcia M."/>
            <person name="Andreopoulos B."/>
            <person name="Barry K.W."/>
            <person name="Bonito G."/>
            <person name="Buee M."/>
            <person name="Carver A."/>
            <person name="Chen C."/>
            <person name="Cichocki N."/>
            <person name="Clum A."/>
            <person name="Culley D."/>
            <person name="Crous P.W."/>
            <person name="Fauchery L."/>
            <person name="Girlanda M."/>
            <person name="Hayes R."/>
            <person name="Keri Z."/>
            <person name="LaButti K."/>
            <person name="Lipzen A."/>
            <person name="Lombard V."/>
            <person name="Magnuson J."/>
            <person name="Maillard F."/>
            <person name="Morin E."/>
            <person name="Murat C."/>
            <person name="Nolan M."/>
            <person name="Ohm R."/>
            <person name="Pangilinan J."/>
            <person name="Pereira M."/>
            <person name="Perotto S."/>
            <person name="Peter M."/>
            <person name="Riley R."/>
            <person name="Sitrit Y."/>
            <person name="Stielow B."/>
            <person name="Szollosi G."/>
            <person name="Zifcakova L."/>
            <person name="Stursova M."/>
            <person name="Spatafora J.W."/>
            <person name="Tedersoo L."/>
            <person name="Vaario L.-M."/>
            <person name="Yamada A."/>
            <person name="Yan M."/>
            <person name="Wang P."/>
            <person name="Xu J."/>
            <person name="Bruns T."/>
            <person name="Baldrian P."/>
            <person name="Vilgalys R."/>
            <person name="Henrissat B."/>
            <person name="Grigoriev I.V."/>
            <person name="Hibbett D."/>
            <person name="Nagy L.G."/>
            <person name="Martin F.M."/>
        </authorList>
    </citation>
    <scope>NUCLEOTIDE SEQUENCE</scope>
    <source>
        <strain evidence="1">Prilba</strain>
    </source>
</reference>
<gene>
    <name evidence="1" type="ORF">DFH94DRAFT_631743</name>
</gene>
<proteinExistence type="predicted"/>
<dbReference type="OrthoDB" id="3013631at2759"/>
<evidence type="ECO:0000313" key="2">
    <source>
        <dbReference type="Proteomes" id="UP000759537"/>
    </source>
</evidence>
<dbReference type="Proteomes" id="UP000759537">
    <property type="component" value="Unassembled WGS sequence"/>
</dbReference>
<evidence type="ECO:0000313" key="1">
    <source>
        <dbReference type="EMBL" id="KAF8479596.1"/>
    </source>
</evidence>
<sequence>MPPFHHSHSSCSGISQLNIFLVIINAKIKFRCYFKMVCKHPLSTPLPKDVLDLMHRTIDLVNLIYWRPIPREGTKGYEIMAELQEMKAARPQGVTGLGQEIDIKDNHGNIILTKSSVRSLARHHTQTQWLLDGDLETRKARCSALMSGHGMCLHTCSISCIFTKFWSRHQL</sequence>
<dbReference type="AlphaFoldDB" id="A0A9P5T8D6"/>
<accession>A0A9P5T8D6</accession>
<comment type="caution">
    <text evidence="1">The sequence shown here is derived from an EMBL/GenBank/DDBJ whole genome shotgun (WGS) entry which is preliminary data.</text>
</comment>
<reference evidence="1" key="2">
    <citation type="journal article" date="2020" name="Nat. Commun.">
        <title>Large-scale genome sequencing of mycorrhizal fungi provides insights into the early evolution of symbiotic traits.</title>
        <authorList>
            <person name="Miyauchi S."/>
            <person name="Kiss E."/>
            <person name="Kuo A."/>
            <person name="Drula E."/>
            <person name="Kohler A."/>
            <person name="Sanchez-Garcia M."/>
            <person name="Morin E."/>
            <person name="Andreopoulos B."/>
            <person name="Barry K.W."/>
            <person name="Bonito G."/>
            <person name="Buee M."/>
            <person name="Carver A."/>
            <person name="Chen C."/>
            <person name="Cichocki N."/>
            <person name="Clum A."/>
            <person name="Culley D."/>
            <person name="Crous P.W."/>
            <person name="Fauchery L."/>
            <person name="Girlanda M."/>
            <person name="Hayes R.D."/>
            <person name="Keri Z."/>
            <person name="LaButti K."/>
            <person name="Lipzen A."/>
            <person name="Lombard V."/>
            <person name="Magnuson J."/>
            <person name="Maillard F."/>
            <person name="Murat C."/>
            <person name="Nolan M."/>
            <person name="Ohm R.A."/>
            <person name="Pangilinan J."/>
            <person name="Pereira M.F."/>
            <person name="Perotto S."/>
            <person name="Peter M."/>
            <person name="Pfister S."/>
            <person name="Riley R."/>
            <person name="Sitrit Y."/>
            <person name="Stielow J.B."/>
            <person name="Szollosi G."/>
            <person name="Zifcakova L."/>
            <person name="Stursova M."/>
            <person name="Spatafora J.W."/>
            <person name="Tedersoo L."/>
            <person name="Vaario L.M."/>
            <person name="Yamada A."/>
            <person name="Yan M."/>
            <person name="Wang P."/>
            <person name="Xu J."/>
            <person name="Bruns T."/>
            <person name="Baldrian P."/>
            <person name="Vilgalys R."/>
            <person name="Dunand C."/>
            <person name="Henrissat B."/>
            <person name="Grigoriev I.V."/>
            <person name="Hibbett D."/>
            <person name="Nagy L.G."/>
            <person name="Martin F.M."/>
        </authorList>
    </citation>
    <scope>NUCLEOTIDE SEQUENCE</scope>
    <source>
        <strain evidence="1">Prilba</strain>
    </source>
</reference>